<dbReference type="Proteomes" id="UP000070483">
    <property type="component" value="Unassembled WGS sequence"/>
</dbReference>
<accession>A0A134AES8</accession>
<proteinExistence type="predicted"/>
<evidence type="ECO:0000313" key="4">
    <source>
        <dbReference type="Proteomes" id="UP000070483"/>
    </source>
</evidence>
<dbReference type="GO" id="GO:0046872">
    <property type="term" value="F:metal ion binding"/>
    <property type="evidence" value="ECO:0007669"/>
    <property type="project" value="InterPro"/>
</dbReference>
<protein>
    <submittedName>
        <fullName evidence="3">RimK-like ATP-grasp domain protein</fullName>
    </submittedName>
</protein>
<dbReference type="GO" id="GO:0005737">
    <property type="term" value="C:cytoplasm"/>
    <property type="evidence" value="ECO:0007669"/>
    <property type="project" value="TreeGrafter"/>
</dbReference>
<dbReference type="InterPro" id="IPR013651">
    <property type="entry name" value="ATP-grasp_RimK-type"/>
</dbReference>
<evidence type="ECO:0000313" key="3">
    <source>
        <dbReference type="EMBL" id="KXB66237.1"/>
    </source>
</evidence>
<dbReference type="PATRIC" id="fig|157687.3.peg.1060"/>
<dbReference type="GO" id="GO:0018169">
    <property type="term" value="F:ribosomal S6-glutamic acid ligase activity"/>
    <property type="evidence" value="ECO:0007669"/>
    <property type="project" value="TreeGrafter"/>
</dbReference>
<dbReference type="AlphaFoldDB" id="A0A134AES8"/>
<sequence>MSKVYIIHENMDWTRHLTARLDELSVPYEELDLSEGILNIGKEPEKGVYYNRMSASSHTRGHRYAPELTEQVLTWLENKGTEAVRVVNGTSAINLEVSKLKQYILLQKAGINTPKTLGAVGKEQILNAAKELDTYPFIIKHNRAGKGLGVRLIRSYEELDNYVNGNDFEDSVDGISLIQEYVKPVDGHIIRAEFIGGKYLYAVKVDSSDGFELCPADSCQINDKFCPVGEEAAEKTKFRIIERLPENQIEKYEKFLKENHIDVAAIEFIINENNEVFVYDINTNTNYNADAEKIAGKYAMLELAKYLKDELEKLG</sequence>
<dbReference type="PANTHER" id="PTHR21621">
    <property type="entry name" value="RIBOSOMAL PROTEIN S6 MODIFICATION PROTEIN"/>
    <property type="match status" value="1"/>
</dbReference>
<dbReference type="SUPFAM" id="SSF56059">
    <property type="entry name" value="Glutathione synthetase ATP-binding domain-like"/>
    <property type="match status" value="1"/>
</dbReference>
<organism evidence="3 4">
    <name type="scientific">Leptotrichia wadei</name>
    <dbReference type="NCBI Taxonomy" id="157687"/>
    <lineage>
        <taxon>Bacteria</taxon>
        <taxon>Fusobacteriati</taxon>
        <taxon>Fusobacteriota</taxon>
        <taxon>Fusobacteriia</taxon>
        <taxon>Fusobacteriales</taxon>
        <taxon>Leptotrichiaceae</taxon>
        <taxon>Leptotrichia</taxon>
    </lineage>
</organism>
<keyword evidence="1" id="KW-0067">ATP-binding</keyword>
<dbReference type="EMBL" id="LSDD01000081">
    <property type="protein sequence ID" value="KXB66237.1"/>
    <property type="molecule type" value="Genomic_DNA"/>
</dbReference>
<keyword evidence="4" id="KW-1185">Reference proteome</keyword>
<evidence type="ECO:0000256" key="1">
    <source>
        <dbReference type="PROSITE-ProRule" id="PRU00409"/>
    </source>
</evidence>
<feature type="domain" description="ATP-grasp" evidence="2">
    <location>
        <begin position="103"/>
        <end position="312"/>
    </location>
</feature>
<evidence type="ECO:0000259" key="2">
    <source>
        <dbReference type="PROSITE" id="PS50975"/>
    </source>
</evidence>
<dbReference type="PROSITE" id="PS50975">
    <property type="entry name" value="ATP_GRASP"/>
    <property type="match status" value="1"/>
</dbReference>
<dbReference type="GO" id="GO:0009432">
    <property type="term" value="P:SOS response"/>
    <property type="evidence" value="ECO:0007669"/>
    <property type="project" value="TreeGrafter"/>
</dbReference>
<dbReference type="InterPro" id="IPR011761">
    <property type="entry name" value="ATP-grasp"/>
</dbReference>
<dbReference type="STRING" id="157687.HMPREF3180_01065"/>
<gene>
    <name evidence="3" type="ORF">HMPREF3180_01065</name>
</gene>
<reference evidence="4" key="1">
    <citation type="submission" date="2016-01" db="EMBL/GenBank/DDBJ databases">
        <authorList>
            <person name="Mitreva M."/>
            <person name="Pepin K.H."/>
            <person name="Mihindukulasuriya K.A."/>
            <person name="Fulton R."/>
            <person name="Fronick C."/>
            <person name="O'Laughlin M."/>
            <person name="Miner T."/>
            <person name="Herter B."/>
            <person name="Rosa B.A."/>
            <person name="Cordes M."/>
            <person name="Tomlinson C."/>
            <person name="Wollam A."/>
            <person name="Palsikar V.B."/>
            <person name="Mardis E.R."/>
            <person name="Wilson R.K."/>
        </authorList>
    </citation>
    <scope>NUCLEOTIDE SEQUENCE [LARGE SCALE GENOMIC DNA]</scope>
    <source>
        <strain evidence="4">KA00185</strain>
    </source>
</reference>
<dbReference type="GO" id="GO:0005524">
    <property type="term" value="F:ATP binding"/>
    <property type="evidence" value="ECO:0007669"/>
    <property type="project" value="UniProtKB-UniRule"/>
</dbReference>
<dbReference type="Pfam" id="PF08443">
    <property type="entry name" value="RimK"/>
    <property type="match status" value="1"/>
</dbReference>
<keyword evidence="1" id="KW-0547">Nucleotide-binding</keyword>
<name>A0A134AES8_9FUSO</name>
<dbReference type="OrthoDB" id="4789744at2"/>
<dbReference type="RefSeq" id="WP_060917839.1">
    <property type="nucleotide sequence ID" value="NZ_KQ960066.1"/>
</dbReference>
<dbReference type="Gene3D" id="3.30.470.20">
    <property type="entry name" value="ATP-grasp fold, B domain"/>
    <property type="match status" value="1"/>
</dbReference>
<dbReference type="PANTHER" id="PTHR21621:SF0">
    <property type="entry name" value="BETA-CITRYLGLUTAMATE SYNTHASE B-RELATED"/>
    <property type="match status" value="1"/>
</dbReference>
<comment type="caution">
    <text evidence="3">The sequence shown here is derived from an EMBL/GenBank/DDBJ whole genome shotgun (WGS) entry which is preliminary data.</text>
</comment>